<accession>A0AAV4QYY4</accession>
<proteinExistence type="predicted"/>
<evidence type="ECO:0000313" key="1">
    <source>
        <dbReference type="EMBL" id="GIY14009.1"/>
    </source>
</evidence>
<comment type="caution">
    <text evidence="1">The sequence shown here is derived from an EMBL/GenBank/DDBJ whole genome shotgun (WGS) entry which is preliminary data.</text>
</comment>
<protein>
    <submittedName>
        <fullName evidence="1">Uncharacterized protein</fullName>
    </submittedName>
</protein>
<keyword evidence="2" id="KW-1185">Reference proteome</keyword>
<dbReference type="EMBL" id="BPLR01007032">
    <property type="protein sequence ID" value="GIY14009.1"/>
    <property type="molecule type" value="Genomic_DNA"/>
</dbReference>
<dbReference type="AlphaFoldDB" id="A0AAV4QYY4"/>
<gene>
    <name evidence="1" type="ORF">CEXT_12121</name>
</gene>
<dbReference type="Proteomes" id="UP001054945">
    <property type="component" value="Unassembled WGS sequence"/>
</dbReference>
<sequence>MASELESGACRIKEKMSRTSDMVDYFSSALCKNGGETFFWLDPRRSLPVSSGHRLNGGLLLTVKKEARERRKKKNIRGGGVWQIERSRNLSMASQLESGTCRIKERISWTSDIEDFFFEPYVEMGRNKKEEVGLDHRRSFQYYQGIGLNGGPLLTAKRTAEKEEKKNKRGRGLQIEGGRNCRWPVSLKVERAE</sequence>
<organism evidence="1 2">
    <name type="scientific">Caerostris extrusa</name>
    <name type="common">Bark spider</name>
    <name type="synonym">Caerostris bankana</name>
    <dbReference type="NCBI Taxonomy" id="172846"/>
    <lineage>
        <taxon>Eukaryota</taxon>
        <taxon>Metazoa</taxon>
        <taxon>Ecdysozoa</taxon>
        <taxon>Arthropoda</taxon>
        <taxon>Chelicerata</taxon>
        <taxon>Arachnida</taxon>
        <taxon>Araneae</taxon>
        <taxon>Araneomorphae</taxon>
        <taxon>Entelegynae</taxon>
        <taxon>Araneoidea</taxon>
        <taxon>Araneidae</taxon>
        <taxon>Caerostris</taxon>
    </lineage>
</organism>
<name>A0AAV4QYY4_CAEEX</name>
<reference evidence="1 2" key="1">
    <citation type="submission" date="2021-06" db="EMBL/GenBank/DDBJ databases">
        <title>Caerostris extrusa draft genome.</title>
        <authorList>
            <person name="Kono N."/>
            <person name="Arakawa K."/>
        </authorList>
    </citation>
    <scope>NUCLEOTIDE SEQUENCE [LARGE SCALE GENOMIC DNA]</scope>
</reference>
<evidence type="ECO:0000313" key="2">
    <source>
        <dbReference type="Proteomes" id="UP001054945"/>
    </source>
</evidence>